<sequence length="127" mass="14401">MEAALRGISRKFLFQRYLASVWVSLAGRISPNPPTSLSSASTWVLSVQSSPPYYASKILKLLLQTSIYLIWKERNRRVFYVDSSTISSTKSLVDRTMRNRLISFSPEDPSVRISLLGFYFGCIDSPL</sequence>
<dbReference type="Gramene" id="scaffold_400377.1">
    <property type="protein sequence ID" value="scaffold_400377.1"/>
    <property type="gene ID" value="scaffold_400377.1"/>
</dbReference>
<organism evidence="2">
    <name type="scientific">Arabidopsis lyrata subsp. lyrata</name>
    <name type="common">Lyre-leaved rock-cress</name>
    <dbReference type="NCBI Taxonomy" id="81972"/>
    <lineage>
        <taxon>Eukaryota</taxon>
        <taxon>Viridiplantae</taxon>
        <taxon>Streptophyta</taxon>
        <taxon>Embryophyta</taxon>
        <taxon>Tracheophyta</taxon>
        <taxon>Spermatophyta</taxon>
        <taxon>Magnoliopsida</taxon>
        <taxon>eudicotyledons</taxon>
        <taxon>Gunneridae</taxon>
        <taxon>Pentapetalae</taxon>
        <taxon>rosids</taxon>
        <taxon>malvids</taxon>
        <taxon>Brassicales</taxon>
        <taxon>Brassicaceae</taxon>
        <taxon>Camelineae</taxon>
        <taxon>Arabidopsis</taxon>
    </lineage>
</organism>
<dbReference type="EMBL" id="GL348716">
    <property type="protein sequence ID" value="EFH54965.1"/>
    <property type="molecule type" value="Genomic_DNA"/>
</dbReference>
<gene>
    <name evidence="1" type="ORF">ARALYDRAFT_900876</name>
</gene>
<protein>
    <submittedName>
        <fullName evidence="1">Uncharacterized protein</fullName>
    </submittedName>
</protein>
<dbReference type="Proteomes" id="UP000008694">
    <property type="component" value="Unassembled WGS sequence"/>
</dbReference>
<evidence type="ECO:0000313" key="1">
    <source>
        <dbReference type="EMBL" id="EFH54965.1"/>
    </source>
</evidence>
<accession>D7LG37</accession>
<proteinExistence type="predicted"/>
<dbReference type="AlphaFoldDB" id="D7LG37"/>
<dbReference type="eggNOG" id="KOG1075">
    <property type="taxonomic scope" value="Eukaryota"/>
</dbReference>
<name>D7LG37_ARALL</name>
<reference evidence="2" key="1">
    <citation type="journal article" date="2011" name="Nat. Genet.">
        <title>The Arabidopsis lyrata genome sequence and the basis of rapid genome size change.</title>
        <authorList>
            <person name="Hu T.T."/>
            <person name="Pattyn P."/>
            <person name="Bakker E.G."/>
            <person name="Cao J."/>
            <person name="Cheng J.-F."/>
            <person name="Clark R.M."/>
            <person name="Fahlgren N."/>
            <person name="Fawcett J.A."/>
            <person name="Grimwood J."/>
            <person name="Gundlach H."/>
            <person name="Haberer G."/>
            <person name="Hollister J.D."/>
            <person name="Ossowski S."/>
            <person name="Ottilar R.P."/>
            <person name="Salamov A.A."/>
            <person name="Schneeberger K."/>
            <person name="Spannagl M."/>
            <person name="Wang X."/>
            <person name="Yang L."/>
            <person name="Nasrallah M.E."/>
            <person name="Bergelson J."/>
            <person name="Carrington J.C."/>
            <person name="Gaut B.S."/>
            <person name="Schmutz J."/>
            <person name="Mayer K.F.X."/>
            <person name="Van de Peer Y."/>
            <person name="Grigoriev I.V."/>
            <person name="Nordborg M."/>
            <person name="Weigel D."/>
            <person name="Guo Y.-L."/>
        </authorList>
    </citation>
    <scope>NUCLEOTIDE SEQUENCE [LARGE SCALE GENOMIC DNA]</scope>
    <source>
        <strain evidence="2">cv. MN47</strain>
    </source>
</reference>
<dbReference type="HOGENOM" id="CLU_1973537_0_0_1"/>
<evidence type="ECO:0000313" key="2">
    <source>
        <dbReference type="Proteomes" id="UP000008694"/>
    </source>
</evidence>
<keyword evidence="2" id="KW-1185">Reference proteome</keyword>